<keyword evidence="2" id="KW-1185">Reference proteome</keyword>
<proteinExistence type="predicted"/>
<dbReference type="Proteomes" id="UP000310506">
    <property type="component" value="Unassembled WGS sequence"/>
</dbReference>
<evidence type="ECO:0000313" key="1">
    <source>
        <dbReference type="EMBL" id="THB62078.1"/>
    </source>
</evidence>
<accession>A0A4S3B667</accession>
<comment type="caution">
    <text evidence="1">The sequence shown here is derived from an EMBL/GenBank/DDBJ whole genome shotgun (WGS) entry which is preliminary data.</text>
</comment>
<evidence type="ECO:0000313" key="2">
    <source>
        <dbReference type="Proteomes" id="UP000310506"/>
    </source>
</evidence>
<sequence>MENIKRQCYKILELIANSQYYEEENYSIQRIKRAINETLEDMDVNQIKKINTVSLTRNFVDDTGDYASDILEELDILEKCIEVINQERDDPNKNKKSN</sequence>
<name>A0A4S3B667_9ENTE</name>
<dbReference type="EMBL" id="SDGV01000004">
    <property type="protein sequence ID" value="THB62078.1"/>
    <property type="molecule type" value="Genomic_DNA"/>
</dbReference>
<gene>
    <name evidence="1" type="ORF">ESZ54_02410</name>
</gene>
<organism evidence="1 2">
    <name type="scientific">Vagococcus silagei</name>
    <dbReference type="NCBI Taxonomy" id="2508885"/>
    <lineage>
        <taxon>Bacteria</taxon>
        <taxon>Bacillati</taxon>
        <taxon>Bacillota</taxon>
        <taxon>Bacilli</taxon>
        <taxon>Lactobacillales</taxon>
        <taxon>Enterococcaceae</taxon>
        <taxon>Vagococcus</taxon>
    </lineage>
</organism>
<protein>
    <submittedName>
        <fullName evidence="1">Uncharacterized protein</fullName>
    </submittedName>
</protein>
<dbReference type="AlphaFoldDB" id="A0A4S3B667"/>
<dbReference type="RefSeq" id="WP_136136078.1">
    <property type="nucleotide sequence ID" value="NZ_SDGV01000004.1"/>
</dbReference>
<reference evidence="1 2" key="1">
    <citation type="submission" date="2019-01" db="EMBL/GenBank/DDBJ databases">
        <title>Vagococcus silagei sp. nov. isolated from brewer's grain.</title>
        <authorList>
            <person name="Guu J.-R."/>
        </authorList>
    </citation>
    <scope>NUCLEOTIDE SEQUENCE [LARGE SCALE GENOMIC DNA]</scope>
    <source>
        <strain evidence="1 2">2B-2</strain>
    </source>
</reference>
<dbReference type="OrthoDB" id="2200422at2"/>